<keyword evidence="1" id="KW-0732">Signal</keyword>
<feature type="signal peptide" evidence="1">
    <location>
        <begin position="1"/>
        <end position="20"/>
    </location>
</feature>
<dbReference type="InterPro" id="IPR012674">
    <property type="entry name" value="Calycin"/>
</dbReference>
<evidence type="ECO:0000256" key="1">
    <source>
        <dbReference type="SAM" id="SignalP"/>
    </source>
</evidence>
<dbReference type="SUPFAM" id="SSF50814">
    <property type="entry name" value="Lipocalins"/>
    <property type="match status" value="1"/>
</dbReference>
<proteinExistence type="predicted"/>
<protein>
    <submittedName>
        <fullName evidence="2">Putative salivary lipocalin</fullName>
    </submittedName>
</protein>
<name>A0A2R5L7K6_9ACAR</name>
<dbReference type="InterPro" id="IPR002970">
    <property type="entry name" value="Tick_his-bd"/>
</dbReference>
<dbReference type="AlphaFoldDB" id="A0A2R5L7K6"/>
<organism evidence="2">
    <name type="scientific">Ornithodoros turicata</name>
    <dbReference type="NCBI Taxonomy" id="34597"/>
    <lineage>
        <taxon>Eukaryota</taxon>
        <taxon>Metazoa</taxon>
        <taxon>Ecdysozoa</taxon>
        <taxon>Arthropoda</taxon>
        <taxon>Chelicerata</taxon>
        <taxon>Arachnida</taxon>
        <taxon>Acari</taxon>
        <taxon>Parasitiformes</taxon>
        <taxon>Ixodida</taxon>
        <taxon>Ixodoidea</taxon>
        <taxon>Argasidae</taxon>
        <taxon>Ornithodorinae</taxon>
        <taxon>Ornithodoros</taxon>
    </lineage>
</organism>
<accession>A0A2R5L7K6</accession>
<evidence type="ECO:0000313" key="2">
    <source>
        <dbReference type="EMBL" id="MBY05458.1"/>
    </source>
</evidence>
<dbReference type="GO" id="GO:0043176">
    <property type="term" value="F:amine binding"/>
    <property type="evidence" value="ECO:0007669"/>
    <property type="project" value="InterPro"/>
</dbReference>
<dbReference type="GO" id="GO:0030682">
    <property type="term" value="P:symbiont-mediated perturbation of host defenses"/>
    <property type="evidence" value="ECO:0007669"/>
    <property type="project" value="InterPro"/>
</dbReference>
<reference evidence="2" key="1">
    <citation type="submission" date="2018-03" db="EMBL/GenBank/DDBJ databases">
        <title>The relapsing fever spirochete Borrelia turicatae persists in the highly oxidative environment of its soft-bodied tick vector.</title>
        <authorList>
            <person name="Bourret T.J."/>
            <person name="Boyle W.K."/>
            <person name="Valenzuela J.G."/>
            <person name="Oliveira F."/>
            <person name="Lopez J.E."/>
        </authorList>
    </citation>
    <scope>NUCLEOTIDE SEQUENCE</scope>
    <source>
        <strain evidence="2">Kansas strain/isolate</strain>
        <tissue evidence="2">Salivary glands</tissue>
    </source>
</reference>
<dbReference type="Pfam" id="PF02098">
    <property type="entry name" value="His_binding"/>
    <property type="match status" value="1"/>
</dbReference>
<sequence length="168" mass="18290">MAHPIIFIFVVCMYVCVVHAAQCPDQTDAWTLLQRRQSKRYVLVKTTSVNLGECSYLKPGNVYETTQSASFSFGLRAASGTSLTVQSATVRAHGNKLVVTGDSQGTTTVLFSDYGTCDVLRGPAGDCQLWADENEARSSSLGCCDTEFQACAGRSRILHNYQEDCPSQ</sequence>
<feature type="chain" id="PRO_5015344657" evidence="1">
    <location>
        <begin position="21"/>
        <end position="168"/>
    </location>
</feature>
<dbReference type="EMBL" id="GGLE01001332">
    <property type="protein sequence ID" value="MBY05458.1"/>
    <property type="molecule type" value="Transcribed_RNA"/>
</dbReference>
<dbReference type="Gene3D" id="2.40.128.20">
    <property type="match status" value="1"/>
</dbReference>